<dbReference type="GO" id="GO:0005759">
    <property type="term" value="C:mitochondrial matrix"/>
    <property type="evidence" value="ECO:0007669"/>
    <property type="project" value="UniProtKB-SubCell"/>
</dbReference>
<keyword evidence="6" id="KW-0963">Cytoplasm</keyword>
<evidence type="ECO:0000259" key="14">
    <source>
        <dbReference type="Pfam" id="PF16026"/>
    </source>
</evidence>
<evidence type="ECO:0000256" key="2">
    <source>
        <dbReference type="ARBA" id="ARBA00004305"/>
    </source>
</evidence>
<evidence type="ECO:0000256" key="11">
    <source>
        <dbReference type="ARBA" id="ARBA00023136"/>
    </source>
</evidence>
<evidence type="ECO:0000256" key="7">
    <source>
        <dbReference type="ARBA" id="ARBA00022787"/>
    </source>
</evidence>
<evidence type="ECO:0000256" key="6">
    <source>
        <dbReference type="ARBA" id="ARBA00022490"/>
    </source>
</evidence>
<keyword evidence="8 13" id="KW-0175">Coiled coil</keyword>
<evidence type="ECO:0000256" key="8">
    <source>
        <dbReference type="ARBA" id="ARBA00023054"/>
    </source>
</evidence>
<feature type="coiled-coil region" evidence="13">
    <location>
        <begin position="35"/>
        <end position="62"/>
    </location>
</feature>
<evidence type="ECO:0000256" key="10">
    <source>
        <dbReference type="ARBA" id="ARBA00023128"/>
    </source>
</evidence>
<dbReference type="Pfam" id="PF16026">
    <property type="entry name" value="MIEAP"/>
    <property type="match status" value="1"/>
</dbReference>
<evidence type="ECO:0000256" key="9">
    <source>
        <dbReference type="ARBA" id="ARBA00023121"/>
    </source>
</evidence>
<evidence type="ECO:0000256" key="1">
    <source>
        <dbReference type="ARBA" id="ARBA00004294"/>
    </source>
</evidence>
<comment type="similarity">
    <text evidence="4">Belongs to the MIEAP family.</text>
</comment>
<dbReference type="GO" id="GO:0008289">
    <property type="term" value="F:lipid binding"/>
    <property type="evidence" value="ECO:0007669"/>
    <property type="project" value="UniProtKB-KW"/>
</dbReference>
<dbReference type="GO" id="GO:0035695">
    <property type="term" value="P:mitophagy by internal vacuole formation"/>
    <property type="evidence" value="ECO:0007669"/>
    <property type="project" value="TreeGrafter"/>
</dbReference>
<protein>
    <recommendedName>
        <fullName evidence="5">Mitochondria-eating protein</fullName>
    </recommendedName>
    <alternativeName>
        <fullName evidence="12">Spermatogenesis-associated protein 18</fullName>
    </alternativeName>
</protein>
<keyword evidence="11" id="KW-0472">Membrane</keyword>
<dbReference type="PANTHER" id="PTHR21771">
    <property type="entry name" value="MITOCHONDRIA-EATING PROTEIN-RELATED"/>
    <property type="match status" value="1"/>
</dbReference>
<reference evidence="15" key="1">
    <citation type="journal article" date="2021" name="Genome Biol. Evol.">
        <title>A High-Quality Reference Genome for a Parasitic Bivalve with Doubly Uniparental Inheritance (Bivalvia: Unionida).</title>
        <authorList>
            <person name="Smith C.H."/>
        </authorList>
    </citation>
    <scope>NUCLEOTIDE SEQUENCE</scope>
    <source>
        <strain evidence="15">CHS0354</strain>
    </source>
</reference>
<evidence type="ECO:0000313" key="16">
    <source>
        <dbReference type="Proteomes" id="UP001195483"/>
    </source>
</evidence>
<reference evidence="15" key="3">
    <citation type="submission" date="2023-05" db="EMBL/GenBank/DDBJ databases">
        <authorList>
            <person name="Smith C.H."/>
        </authorList>
    </citation>
    <scope>NUCLEOTIDE SEQUENCE</scope>
    <source>
        <strain evidence="15">CHS0354</strain>
        <tissue evidence="15">Mantle</tissue>
    </source>
</reference>
<dbReference type="InterPro" id="IPR026169">
    <property type="entry name" value="MIEAP"/>
</dbReference>
<dbReference type="Proteomes" id="UP001195483">
    <property type="component" value="Unassembled WGS sequence"/>
</dbReference>
<dbReference type="AlphaFoldDB" id="A0AAE0TC12"/>
<keyword evidence="16" id="KW-1185">Reference proteome</keyword>
<evidence type="ECO:0000313" key="15">
    <source>
        <dbReference type="EMBL" id="KAK3607090.1"/>
    </source>
</evidence>
<evidence type="ECO:0000256" key="3">
    <source>
        <dbReference type="ARBA" id="ARBA00004496"/>
    </source>
</evidence>
<evidence type="ECO:0000256" key="13">
    <source>
        <dbReference type="SAM" id="Coils"/>
    </source>
</evidence>
<evidence type="ECO:0000256" key="5">
    <source>
        <dbReference type="ARBA" id="ARBA00019863"/>
    </source>
</evidence>
<keyword evidence="7" id="KW-1000">Mitochondrion outer membrane</keyword>
<keyword evidence="9" id="KW-0446">Lipid-binding</keyword>
<proteinExistence type="inferred from homology"/>
<keyword evidence="10" id="KW-0496">Mitochondrion</keyword>
<comment type="subcellular location">
    <subcellularLocation>
        <location evidence="3">Cytoplasm</location>
    </subcellularLocation>
    <subcellularLocation>
        <location evidence="2">Mitochondrion matrix</location>
    </subcellularLocation>
    <subcellularLocation>
        <location evidence="1">Mitochondrion outer membrane</location>
    </subcellularLocation>
</comment>
<name>A0AAE0TC12_9BIVA</name>
<evidence type="ECO:0000256" key="4">
    <source>
        <dbReference type="ARBA" id="ARBA00008233"/>
    </source>
</evidence>
<evidence type="ECO:0000256" key="12">
    <source>
        <dbReference type="ARBA" id="ARBA00032687"/>
    </source>
</evidence>
<dbReference type="GO" id="GO:0035694">
    <property type="term" value="P:mitochondrial protein catabolic process"/>
    <property type="evidence" value="ECO:0007669"/>
    <property type="project" value="InterPro"/>
</dbReference>
<dbReference type="EMBL" id="JAEAOA010001574">
    <property type="protein sequence ID" value="KAK3607090.1"/>
    <property type="molecule type" value="Genomic_DNA"/>
</dbReference>
<organism evidence="15 16">
    <name type="scientific">Potamilus streckersoni</name>
    <dbReference type="NCBI Taxonomy" id="2493646"/>
    <lineage>
        <taxon>Eukaryota</taxon>
        <taxon>Metazoa</taxon>
        <taxon>Spiralia</taxon>
        <taxon>Lophotrochozoa</taxon>
        <taxon>Mollusca</taxon>
        <taxon>Bivalvia</taxon>
        <taxon>Autobranchia</taxon>
        <taxon>Heteroconchia</taxon>
        <taxon>Palaeoheterodonta</taxon>
        <taxon>Unionida</taxon>
        <taxon>Unionoidea</taxon>
        <taxon>Unionidae</taxon>
        <taxon>Ambleminae</taxon>
        <taxon>Lampsilini</taxon>
        <taxon>Potamilus</taxon>
    </lineage>
</organism>
<reference evidence="15" key="2">
    <citation type="journal article" date="2021" name="Genome Biol. Evol.">
        <title>Developing a high-quality reference genome for a parasitic bivalve with doubly uniparental inheritance (Bivalvia: Unionida).</title>
        <authorList>
            <person name="Smith C.H."/>
        </authorList>
    </citation>
    <scope>NUCLEOTIDE SEQUENCE</scope>
    <source>
        <strain evidence="15">CHS0354</strain>
        <tissue evidence="15">Mantle</tissue>
    </source>
</reference>
<dbReference type="GO" id="GO:0005741">
    <property type="term" value="C:mitochondrial outer membrane"/>
    <property type="evidence" value="ECO:0007669"/>
    <property type="project" value="UniProtKB-SubCell"/>
</dbReference>
<comment type="caution">
    <text evidence="15">The sequence shown here is derived from an EMBL/GenBank/DDBJ whole genome shotgun (WGS) entry which is preliminary data.</text>
</comment>
<dbReference type="InterPro" id="IPR031981">
    <property type="entry name" value="MIEAP_C"/>
</dbReference>
<accession>A0AAE0TC12</accession>
<sequence>MAAGGPWTFYAVFVQTYNKCRTNVLQKPNVITLQNNALQQLLKEKDEEIVRLTENCNQLRTRLSEIGAMQLTAGNPNITDLSDPNRPDKLAEQFSELYDNLWTDCFQNMVDYLEKTEEEAVQILLTIIKTAYDISLERSKNITKSAKEALETLVGKSDEEPEKVGDTLIQETLHKLKSYRTKNFRTAPKYIAMIIEETLLEKIGKQLITTCRIYIDECVRISWLMCIKDPPMYIFCEKEDVFDKNRFVEYTKKGTAVSYVVWPVLYLHYNGPLMRKGVAQGVEKRKPNKMFAVGTYVHFV</sequence>
<feature type="domain" description="Mitochondria-eating protein C-terminal" evidence="14">
    <location>
        <begin position="86"/>
        <end position="279"/>
    </location>
</feature>
<gene>
    <name evidence="15" type="ORF">CHS0354_026298</name>
</gene>